<name>A0A2D2CZG3_METT3</name>
<gene>
    <name evidence="2" type="ORF">CQW49_09815</name>
</gene>
<evidence type="ECO:0000313" key="2">
    <source>
        <dbReference type="EMBL" id="ATQ68148.1"/>
    </source>
</evidence>
<evidence type="ECO:0000256" key="1">
    <source>
        <dbReference type="SAM" id="MobiDB-lite"/>
    </source>
</evidence>
<accession>A0A2D2CZG3</accession>
<protein>
    <submittedName>
        <fullName evidence="2">Uncharacterized protein</fullName>
    </submittedName>
</protein>
<proteinExistence type="predicted"/>
<keyword evidence="3" id="KW-1185">Reference proteome</keyword>
<evidence type="ECO:0000313" key="3">
    <source>
        <dbReference type="Proteomes" id="UP000230709"/>
    </source>
</evidence>
<organism evidence="2 3">
    <name type="scientific">Methylosinus trichosporium (strain ATCC 35070 / NCIMB 11131 / UNIQEM 75 / OB3b)</name>
    <dbReference type="NCBI Taxonomy" id="595536"/>
    <lineage>
        <taxon>Bacteria</taxon>
        <taxon>Pseudomonadati</taxon>
        <taxon>Pseudomonadota</taxon>
        <taxon>Alphaproteobacteria</taxon>
        <taxon>Hyphomicrobiales</taxon>
        <taxon>Methylocystaceae</taxon>
        <taxon>Methylosinus</taxon>
    </lineage>
</organism>
<feature type="region of interest" description="Disordered" evidence="1">
    <location>
        <begin position="1"/>
        <end position="29"/>
    </location>
</feature>
<reference evidence="3" key="1">
    <citation type="submission" date="2017-10" db="EMBL/GenBank/DDBJ databases">
        <title>Completed PacBio SMRT sequence of Methylosinus trichosporium OB3b reveals presence of a third large plasmid.</title>
        <authorList>
            <person name="Charles T.C."/>
            <person name="Lynch M.D.J."/>
            <person name="Heil J.R."/>
            <person name="Cheng J."/>
        </authorList>
    </citation>
    <scope>NUCLEOTIDE SEQUENCE [LARGE SCALE GENOMIC DNA]</scope>
    <source>
        <strain evidence="3">OB3b</strain>
    </source>
</reference>
<dbReference type="EMBL" id="CP023737">
    <property type="protein sequence ID" value="ATQ68148.1"/>
    <property type="molecule type" value="Genomic_DNA"/>
</dbReference>
<dbReference type="KEGG" id="mtw:CQW49_09815"/>
<dbReference type="Proteomes" id="UP000230709">
    <property type="component" value="Chromosome"/>
</dbReference>
<sequence>MRVVGKISGADPPRHCIEEAPGSGQRHGLRGKHIATCLAEFVFRYQSPLSPARFVRDARP</sequence>
<dbReference type="AlphaFoldDB" id="A0A2D2CZG3"/>